<reference evidence="1 2" key="1">
    <citation type="journal article" date="2018" name="New Phytol.">
        <title>Phylogenomics of Endogonaceae and evolution of mycorrhizas within Mucoromycota.</title>
        <authorList>
            <person name="Chang Y."/>
            <person name="Desiro A."/>
            <person name="Na H."/>
            <person name="Sandor L."/>
            <person name="Lipzen A."/>
            <person name="Clum A."/>
            <person name="Barry K."/>
            <person name="Grigoriev I.V."/>
            <person name="Martin F.M."/>
            <person name="Stajich J.E."/>
            <person name="Smith M.E."/>
            <person name="Bonito G."/>
            <person name="Spatafora J.W."/>
        </authorList>
    </citation>
    <scope>NUCLEOTIDE SEQUENCE [LARGE SCALE GENOMIC DNA]</scope>
    <source>
        <strain evidence="1 2">AD002</strain>
    </source>
</reference>
<accession>A0A433QHX4</accession>
<dbReference type="AlphaFoldDB" id="A0A433QHX4"/>
<proteinExistence type="predicted"/>
<sequence length="151" mass="17073">MFQQIVDLVSQGNLTTLGTDYANHILSVLRSGSTYAGYITAAVAATVIYNLYDKLTVPRELRHLPSVPFSKFIAATWRGEAEDIIQEKLYLPAYGEHGLLVDNLATFFLAVRKYEWSLPVDSNHRDGLKIDPSNQIFLRPIGLMVDFHPRY</sequence>
<gene>
    <name evidence="1" type="ORF">BC938DRAFT_480760</name>
</gene>
<keyword evidence="2" id="KW-1185">Reference proteome</keyword>
<comment type="caution">
    <text evidence="1">The sequence shown here is derived from an EMBL/GenBank/DDBJ whole genome shotgun (WGS) entry which is preliminary data.</text>
</comment>
<organism evidence="1 2">
    <name type="scientific">Jimgerdemannia flammicorona</name>
    <dbReference type="NCBI Taxonomy" id="994334"/>
    <lineage>
        <taxon>Eukaryota</taxon>
        <taxon>Fungi</taxon>
        <taxon>Fungi incertae sedis</taxon>
        <taxon>Mucoromycota</taxon>
        <taxon>Mucoromycotina</taxon>
        <taxon>Endogonomycetes</taxon>
        <taxon>Endogonales</taxon>
        <taxon>Endogonaceae</taxon>
        <taxon>Jimgerdemannia</taxon>
    </lineage>
</organism>
<dbReference type="EMBL" id="RBNJ01005262">
    <property type="protein sequence ID" value="RUS29354.1"/>
    <property type="molecule type" value="Genomic_DNA"/>
</dbReference>
<name>A0A433QHX4_9FUNG</name>
<evidence type="ECO:0000313" key="2">
    <source>
        <dbReference type="Proteomes" id="UP000274822"/>
    </source>
</evidence>
<protein>
    <submittedName>
        <fullName evidence="1">Uncharacterized protein</fullName>
    </submittedName>
</protein>
<evidence type="ECO:0000313" key="1">
    <source>
        <dbReference type="EMBL" id="RUS29354.1"/>
    </source>
</evidence>
<dbReference type="Proteomes" id="UP000274822">
    <property type="component" value="Unassembled WGS sequence"/>
</dbReference>